<reference evidence="8 9" key="1">
    <citation type="submission" date="2017-11" db="EMBL/GenBank/DDBJ databases">
        <title>De novo assembly and phasing of dikaryotic genomes from two isolates of Puccinia coronata f. sp. avenae, the causal agent of oat crown rust.</title>
        <authorList>
            <person name="Miller M.E."/>
            <person name="Zhang Y."/>
            <person name="Omidvar V."/>
            <person name="Sperschneider J."/>
            <person name="Schwessinger B."/>
            <person name="Raley C."/>
            <person name="Palmer J.M."/>
            <person name="Garnica D."/>
            <person name="Upadhyaya N."/>
            <person name="Rathjen J."/>
            <person name="Taylor J.M."/>
            <person name="Park R.F."/>
            <person name="Dodds P.N."/>
            <person name="Hirsch C.D."/>
            <person name="Kianian S.F."/>
            <person name="Figueroa M."/>
        </authorList>
    </citation>
    <scope>NUCLEOTIDE SEQUENCE [LARGE SCALE GENOMIC DNA]</scope>
    <source>
        <strain evidence="8">12NC29</strain>
    </source>
</reference>
<dbReference type="PANTHER" id="PTHR12992:SF45">
    <property type="entry name" value="NUDIX HYDROLASE DOMAIN-CONTAINING PROTEIN"/>
    <property type="match status" value="1"/>
</dbReference>
<dbReference type="GO" id="GO:0034654">
    <property type="term" value="P:nucleobase-containing compound biosynthetic process"/>
    <property type="evidence" value="ECO:0007669"/>
    <property type="project" value="UniProtKB-ARBA"/>
</dbReference>
<comment type="caution">
    <text evidence="8">The sequence shown here is derived from an EMBL/GenBank/DDBJ whole genome shotgun (WGS) entry which is preliminary data.</text>
</comment>
<evidence type="ECO:0000256" key="2">
    <source>
        <dbReference type="ARBA" id="ARBA00001946"/>
    </source>
</evidence>
<dbReference type="InterPro" id="IPR045121">
    <property type="entry name" value="CoAse"/>
</dbReference>
<dbReference type="EMBL" id="PGCJ01000810">
    <property type="protein sequence ID" value="PLW19599.1"/>
    <property type="molecule type" value="Genomic_DNA"/>
</dbReference>
<dbReference type="Pfam" id="PF00293">
    <property type="entry name" value="NUDIX"/>
    <property type="match status" value="1"/>
</dbReference>
<dbReference type="GO" id="GO:0010945">
    <property type="term" value="F:coenzyme A diphosphatase activity"/>
    <property type="evidence" value="ECO:0007669"/>
    <property type="project" value="InterPro"/>
</dbReference>
<evidence type="ECO:0000259" key="7">
    <source>
        <dbReference type="PROSITE" id="PS51462"/>
    </source>
</evidence>
<accession>A0A2N5T276</accession>
<evidence type="ECO:0000313" key="9">
    <source>
        <dbReference type="Proteomes" id="UP000235388"/>
    </source>
</evidence>
<name>A0A2N5T276_9BASI</name>
<dbReference type="GO" id="GO:0008893">
    <property type="term" value="F:guanosine-3',5'-bis(diphosphate) 3'-diphosphatase activity"/>
    <property type="evidence" value="ECO:0007669"/>
    <property type="project" value="UniProtKB-ARBA"/>
</dbReference>
<proteinExistence type="predicted"/>
<dbReference type="GO" id="GO:0090407">
    <property type="term" value="P:organophosphate biosynthetic process"/>
    <property type="evidence" value="ECO:0007669"/>
    <property type="project" value="UniProtKB-ARBA"/>
</dbReference>
<dbReference type="InterPro" id="IPR000086">
    <property type="entry name" value="NUDIX_hydrolase_dom"/>
</dbReference>
<evidence type="ECO:0000256" key="1">
    <source>
        <dbReference type="ARBA" id="ARBA00001936"/>
    </source>
</evidence>
<dbReference type="OrthoDB" id="10260614at2759"/>
<dbReference type="Gene3D" id="3.90.79.10">
    <property type="entry name" value="Nucleoside Triphosphate Pyrophosphohydrolase"/>
    <property type="match status" value="1"/>
</dbReference>
<protein>
    <recommendedName>
        <fullName evidence="7">Nudix hydrolase domain-containing protein</fullName>
    </recommendedName>
</protein>
<gene>
    <name evidence="8" type="ORF">PCANC_14949</name>
</gene>
<dbReference type="GO" id="GO:0005737">
    <property type="term" value="C:cytoplasm"/>
    <property type="evidence" value="ECO:0007669"/>
    <property type="project" value="UniProtKB-ARBA"/>
</dbReference>
<dbReference type="STRING" id="200324.A0A2N5T276"/>
<keyword evidence="6" id="KW-0464">Manganese</keyword>
<dbReference type="PANTHER" id="PTHR12992">
    <property type="entry name" value="NUDIX HYDROLASE"/>
    <property type="match status" value="1"/>
</dbReference>
<keyword evidence="9" id="KW-1185">Reference proteome</keyword>
<dbReference type="GO" id="GO:0015938">
    <property type="term" value="P:coenzyme A catabolic process"/>
    <property type="evidence" value="ECO:0007669"/>
    <property type="project" value="TreeGrafter"/>
</dbReference>
<comment type="cofactor">
    <cofactor evidence="2">
        <name>Mg(2+)</name>
        <dbReference type="ChEBI" id="CHEBI:18420"/>
    </cofactor>
</comment>
<dbReference type="SUPFAM" id="SSF55811">
    <property type="entry name" value="Nudix"/>
    <property type="match status" value="1"/>
</dbReference>
<dbReference type="GO" id="GO:0046872">
    <property type="term" value="F:metal ion binding"/>
    <property type="evidence" value="ECO:0007669"/>
    <property type="project" value="UniProtKB-KW"/>
</dbReference>
<evidence type="ECO:0000256" key="6">
    <source>
        <dbReference type="ARBA" id="ARBA00023211"/>
    </source>
</evidence>
<dbReference type="FunFam" id="3.90.79.10:FF:000036">
    <property type="entry name" value="Nudix hydrolase 11"/>
    <property type="match status" value="1"/>
</dbReference>
<dbReference type="Proteomes" id="UP000235388">
    <property type="component" value="Unassembled WGS sequence"/>
</dbReference>
<dbReference type="InterPro" id="IPR015797">
    <property type="entry name" value="NUDIX_hydrolase-like_dom_sf"/>
</dbReference>
<evidence type="ECO:0000256" key="3">
    <source>
        <dbReference type="ARBA" id="ARBA00022723"/>
    </source>
</evidence>
<evidence type="ECO:0000313" key="8">
    <source>
        <dbReference type="EMBL" id="PLW19599.1"/>
    </source>
</evidence>
<feature type="domain" description="Nudix hydrolase" evidence="7">
    <location>
        <begin position="55"/>
        <end position="191"/>
    </location>
</feature>
<organism evidence="8 9">
    <name type="scientific">Puccinia coronata f. sp. avenae</name>
    <dbReference type="NCBI Taxonomy" id="200324"/>
    <lineage>
        <taxon>Eukaryota</taxon>
        <taxon>Fungi</taxon>
        <taxon>Dikarya</taxon>
        <taxon>Basidiomycota</taxon>
        <taxon>Pucciniomycotina</taxon>
        <taxon>Pucciniomycetes</taxon>
        <taxon>Pucciniales</taxon>
        <taxon>Pucciniaceae</taxon>
        <taxon>Puccinia</taxon>
    </lineage>
</organism>
<keyword evidence="4" id="KW-0378">Hydrolase</keyword>
<keyword evidence="3" id="KW-0479">Metal-binding</keyword>
<evidence type="ECO:0000256" key="4">
    <source>
        <dbReference type="ARBA" id="ARBA00022801"/>
    </source>
</evidence>
<keyword evidence="5" id="KW-0460">Magnesium</keyword>
<evidence type="ECO:0000256" key="5">
    <source>
        <dbReference type="ARBA" id="ARBA00022842"/>
    </source>
</evidence>
<dbReference type="PROSITE" id="PS51462">
    <property type="entry name" value="NUDIX"/>
    <property type="match status" value="1"/>
</dbReference>
<sequence length="333" mass="37107">MSATATPFFRSLARWSDQQPPHHLHPSLHGLTSPSLSLLQKLLLLPVQPDPFPRKRRAAVMVGLFASRHGHLNVLLTRRSKTMRTYAGETALPGGKMEPQDLTLEHTARREAHEECGITLNRHKVRKLATLSPFLSRGNLIVTPVVFFITDQTLMPRLNAKEVDVLFSHPLENFLTGPISRSYEIPWFSTKVPYRLFEFPSKHSPIIGFTADILIEVAVIGYGREPDFERKAAGQLAMSEIITIALQEAPEFQSDDQALGVAKHDLLEDGSPRGTLFSRFVDALQPPQMSISQTLSSLGKRFLGKRELVHLDLRAHSKFNPALPLGDLVVPGA</sequence>
<dbReference type="CDD" id="cd03426">
    <property type="entry name" value="NUDIX_CoAse_Nudt7"/>
    <property type="match status" value="1"/>
</dbReference>
<dbReference type="AlphaFoldDB" id="A0A2N5T276"/>
<comment type="cofactor">
    <cofactor evidence="1">
        <name>Mn(2+)</name>
        <dbReference type="ChEBI" id="CHEBI:29035"/>
    </cofactor>
</comment>